<evidence type="ECO:0000313" key="2">
    <source>
        <dbReference type="Proteomes" id="UP000001511"/>
    </source>
</evidence>
<reference evidence="1 2" key="1">
    <citation type="journal article" date="2010" name="PLoS ONE">
        <title>Genome erosion in a nitrogen-fixing vertically transmitted endosymbiotic multicellular cyanobacterium.</title>
        <authorList>
            <person name="Ran L."/>
            <person name="Larsson J."/>
            <person name="Vigil-Stenman T."/>
            <person name="Nylander J.A."/>
            <person name="Ininbergs K."/>
            <person name="Zheng W.W."/>
            <person name="Lapidus A."/>
            <person name="Lowry S."/>
            <person name="Haselkorn R."/>
            <person name="Bergman B."/>
        </authorList>
    </citation>
    <scope>NUCLEOTIDE SEQUENCE [LARGE SCALE GENOMIC DNA]</scope>
    <source>
        <strain evidence="1 2">0708</strain>
    </source>
</reference>
<dbReference type="EMBL" id="CP002059">
    <property type="protein sequence ID" value="ADI63122.1"/>
    <property type="molecule type" value="Genomic_DNA"/>
</dbReference>
<gene>
    <name evidence="1" type="ordered locus">Aazo_0654</name>
</gene>
<proteinExistence type="predicted"/>
<name>D7E0Z3_NOSA0</name>
<dbReference type="KEGG" id="naz:Aazo_0654"/>
<dbReference type="HOGENOM" id="CLU_3219301_0_0_3"/>
<dbReference type="AlphaFoldDB" id="D7E0Z3"/>
<protein>
    <submittedName>
        <fullName evidence="1">Uncharacterized protein</fullName>
    </submittedName>
</protein>
<keyword evidence="2" id="KW-1185">Reference proteome</keyword>
<sequence>MMEYLNFWFKYQDYYYSVFVKMCYLEQLALVVLAGKLLASFYWI</sequence>
<evidence type="ECO:0000313" key="1">
    <source>
        <dbReference type="EMBL" id="ADI63122.1"/>
    </source>
</evidence>
<organism evidence="1 2">
    <name type="scientific">Nostoc azollae (strain 0708)</name>
    <name type="common">Anabaena azollae (strain 0708)</name>
    <dbReference type="NCBI Taxonomy" id="551115"/>
    <lineage>
        <taxon>Bacteria</taxon>
        <taxon>Bacillati</taxon>
        <taxon>Cyanobacteriota</taxon>
        <taxon>Cyanophyceae</taxon>
        <taxon>Nostocales</taxon>
        <taxon>Nostocaceae</taxon>
        <taxon>Trichormus</taxon>
    </lineage>
</organism>
<accession>D7E0Z3</accession>
<dbReference type="Proteomes" id="UP000001511">
    <property type="component" value="Chromosome"/>
</dbReference>